<name>A0A3M7T374_BRAPC</name>
<gene>
    <name evidence="1" type="ORF">BpHYR1_022352</name>
</gene>
<evidence type="ECO:0000313" key="1">
    <source>
        <dbReference type="EMBL" id="RNA42310.1"/>
    </source>
</evidence>
<dbReference type="Proteomes" id="UP000276133">
    <property type="component" value="Unassembled WGS sequence"/>
</dbReference>
<evidence type="ECO:0000313" key="2">
    <source>
        <dbReference type="Proteomes" id="UP000276133"/>
    </source>
</evidence>
<dbReference type="EMBL" id="REGN01000386">
    <property type="protein sequence ID" value="RNA42310.1"/>
    <property type="molecule type" value="Genomic_DNA"/>
</dbReference>
<reference evidence="1 2" key="1">
    <citation type="journal article" date="2018" name="Sci. Rep.">
        <title>Genomic signatures of local adaptation to the degree of environmental predictability in rotifers.</title>
        <authorList>
            <person name="Franch-Gras L."/>
            <person name="Hahn C."/>
            <person name="Garcia-Roger E.M."/>
            <person name="Carmona M.J."/>
            <person name="Serra M."/>
            <person name="Gomez A."/>
        </authorList>
    </citation>
    <scope>NUCLEOTIDE SEQUENCE [LARGE SCALE GENOMIC DNA]</scope>
    <source>
        <strain evidence="1">HYR1</strain>
    </source>
</reference>
<organism evidence="1 2">
    <name type="scientific">Brachionus plicatilis</name>
    <name type="common">Marine rotifer</name>
    <name type="synonym">Brachionus muelleri</name>
    <dbReference type="NCBI Taxonomy" id="10195"/>
    <lineage>
        <taxon>Eukaryota</taxon>
        <taxon>Metazoa</taxon>
        <taxon>Spiralia</taxon>
        <taxon>Gnathifera</taxon>
        <taxon>Rotifera</taxon>
        <taxon>Eurotatoria</taxon>
        <taxon>Monogononta</taxon>
        <taxon>Pseudotrocha</taxon>
        <taxon>Ploima</taxon>
        <taxon>Brachionidae</taxon>
        <taxon>Brachionus</taxon>
    </lineage>
</organism>
<accession>A0A3M7T374</accession>
<keyword evidence="2" id="KW-1185">Reference proteome</keyword>
<proteinExistence type="predicted"/>
<comment type="caution">
    <text evidence="1">The sequence shown here is derived from an EMBL/GenBank/DDBJ whole genome shotgun (WGS) entry which is preliminary data.</text>
</comment>
<dbReference type="AlphaFoldDB" id="A0A3M7T374"/>
<protein>
    <submittedName>
        <fullName evidence="1">Uncharacterized protein</fullName>
    </submittedName>
</protein>
<sequence>MSFMRTFLKSTFFYSLKLENKINFFNINLSIFLKNIVPHIAKNILGKEVTQAEQKIVCR</sequence>